<dbReference type="OrthoDB" id="9806902at2"/>
<dbReference type="RefSeq" id="WP_084230777.1">
    <property type="nucleotide sequence ID" value="NZ_FWWR01000009.1"/>
</dbReference>
<sequence>MKEFYYPSSNGIDNVESIIWECEKPRFALQIVHGMQEHIGRYADFAKFLNAHNVLVAGENHLGHGKTSKTLGDFGDGDTISHVIKDVHYLNEHLSKTYNVPVYILGHSMGSFITRYYIYKYKTEKAVIMGTGNTPAFLANLLYALASIDEKIFGKEHRSEFLSALTTGSFVKSADGGNWISYNLENAEHYKKDPLCGFKFYPSGFKFLGRILSLIQREDTFKNANVDKILLISGKDDVVGAHHGVEKVFNRYLKYLPNVEMKLFEDMRHEILNEKENQKVYEYVLKFLEN</sequence>
<dbReference type="InterPro" id="IPR022742">
    <property type="entry name" value="Hydrolase_4"/>
</dbReference>
<dbReference type="PANTHER" id="PTHR11614">
    <property type="entry name" value="PHOSPHOLIPASE-RELATED"/>
    <property type="match status" value="1"/>
</dbReference>
<dbReference type="Pfam" id="PF12146">
    <property type="entry name" value="Hydrolase_4"/>
    <property type="match status" value="1"/>
</dbReference>
<evidence type="ECO:0000313" key="3">
    <source>
        <dbReference type="Proteomes" id="UP000192368"/>
    </source>
</evidence>
<dbReference type="STRING" id="573058.SAMN00017477_1208"/>
<name>A0A1W1V3L0_PEPAS</name>
<feature type="domain" description="Serine aminopeptidase S33" evidence="1">
    <location>
        <begin position="24"/>
        <end position="276"/>
    </location>
</feature>
<dbReference type="GO" id="GO:0016787">
    <property type="term" value="F:hydrolase activity"/>
    <property type="evidence" value="ECO:0007669"/>
    <property type="project" value="UniProtKB-KW"/>
</dbReference>
<dbReference type="EMBL" id="FWWR01000009">
    <property type="protein sequence ID" value="SMB87631.1"/>
    <property type="molecule type" value="Genomic_DNA"/>
</dbReference>
<keyword evidence="2" id="KW-0378">Hydrolase</keyword>
<dbReference type="Gene3D" id="3.40.50.1820">
    <property type="entry name" value="alpha/beta hydrolase"/>
    <property type="match status" value="1"/>
</dbReference>
<dbReference type="Proteomes" id="UP000192368">
    <property type="component" value="Unassembled WGS sequence"/>
</dbReference>
<dbReference type="AlphaFoldDB" id="A0A1W1V3L0"/>
<organism evidence="2 3">
    <name type="scientific">Peptoniphilus asaccharolyticus DSM 20463</name>
    <dbReference type="NCBI Taxonomy" id="573058"/>
    <lineage>
        <taxon>Bacteria</taxon>
        <taxon>Bacillati</taxon>
        <taxon>Bacillota</taxon>
        <taxon>Tissierellia</taxon>
        <taxon>Tissierellales</taxon>
        <taxon>Peptoniphilaceae</taxon>
        <taxon>Peptoniphilus</taxon>
    </lineage>
</organism>
<proteinExistence type="predicted"/>
<evidence type="ECO:0000259" key="1">
    <source>
        <dbReference type="Pfam" id="PF12146"/>
    </source>
</evidence>
<dbReference type="InterPro" id="IPR051044">
    <property type="entry name" value="MAG_DAG_Lipase"/>
</dbReference>
<keyword evidence="3" id="KW-1185">Reference proteome</keyword>
<reference evidence="3" key="1">
    <citation type="submission" date="2017-04" db="EMBL/GenBank/DDBJ databases">
        <authorList>
            <person name="Varghese N."/>
            <person name="Submissions S."/>
        </authorList>
    </citation>
    <scope>NUCLEOTIDE SEQUENCE [LARGE SCALE GENOMIC DNA]</scope>
    <source>
        <strain evidence="3">DSM 20463</strain>
    </source>
</reference>
<protein>
    <submittedName>
        <fullName evidence="2">Lysophospholipase, alpha-beta hydrolase superfamily</fullName>
    </submittedName>
</protein>
<gene>
    <name evidence="2" type="ORF">SAMN00017477_1208</name>
</gene>
<accession>A0A1W1V3L0</accession>
<dbReference type="InterPro" id="IPR029058">
    <property type="entry name" value="AB_hydrolase_fold"/>
</dbReference>
<evidence type="ECO:0000313" key="2">
    <source>
        <dbReference type="EMBL" id="SMB87631.1"/>
    </source>
</evidence>
<dbReference type="SUPFAM" id="SSF53474">
    <property type="entry name" value="alpha/beta-Hydrolases"/>
    <property type="match status" value="1"/>
</dbReference>